<gene>
    <name evidence="2" type="ORF">UMAG_00230</name>
</gene>
<evidence type="ECO:0000256" key="1">
    <source>
        <dbReference type="SAM" id="MobiDB-lite"/>
    </source>
</evidence>
<feature type="compositionally biased region" description="Low complexity" evidence="1">
    <location>
        <begin position="19"/>
        <end position="28"/>
    </location>
</feature>
<dbReference type="eggNOG" id="ENOG502RDW4">
    <property type="taxonomic scope" value="Eukaryota"/>
</dbReference>
<dbReference type="RefSeq" id="XP_011386162.1">
    <property type="nucleotide sequence ID" value="XM_011387860.1"/>
</dbReference>
<feature type="compositionally biased region" description="Polar residues" evidence="1">
    <location>
        <begin position="115"/>
        <end position="135"/>
    </location>
</feature>
<feature type="compositionally biased region" description="Low complexity" evidence="1">
    <location>
        <begin position="103"/>
        <end position="113"/>
    </location>
</feature>
<dbReference type="Proteomes" id="UP000000561">
    <property type="component" value="Chromosome 1"/>
</dbReference>
<dbReference type="OrthoDB" id="2554557at2759"/>
<feature type="region of interest" description="Disordered" evidence="1">
    <location>
        <begin position="93"/>
        <end position="135"/>
    </location>
</feature>
<keyword evidence="3" id="KW-1185">Reference proteome</keyword>
<organism evidence="2 3">
    <name type="scientific">Mycosarcoma maydis</name>
    <name type="common">Corn smut fungus</name>
    <name type="synonym">Ustilago maydis</name>
    <dbReference type="NCBI Taxonomy" id="5270"/>
    <lineage>
        <taxon>Eukaryota</taxon>
        <taxon>Fungi</taxon>
        <taxon>Dikarya</taxon>
        <taxon>Basidiomycota</taxon>
        <taxon>Ustilaginomycotina</taxon>
        <taxon>Ustilaginomycetes</taxon>
        <taxon>Ustilaginales</taxon>
        <taxon>Ustilaginaceae</taxon>
        <taxon>Mycosarcoma</taxon>
    </lineage>
</organism>
<dbReference type="AlphaFoldDB" id="A0A0D1CFL4"/>
<dbReference type="EMBL" id="CM003140">
    <property type="protein sequence ID" value="KIS71797.1"/>
    <property type="molecule type" value="Genomic_DNA"/>
</dbReference>
<evidence type="ECO:0000313" key="2">
    <source>
        <dbReference type="EMBL" id="KIS71797.1"/>
    </source>
</evidence>
<reference evidence="2 3" key="1">
    <citation type="journal article" date="2006" name="Nature">
        <title>Insights from the genome of the biotrophic fungal plant pathogen Ustilago maydis.</title>
        <authorList>
            <person name="Kamper J."/>
            <person name="Kahmann R."/>
            <person name="Bolker M."/>
            <person name="Ma L.J."/>
            <person name="Brefort T."/>
            <person name="Saville B.J."/>
            <person name="Banuett F."/>
            <person name="Kronstad J.W."/>
            <person name="Gold S.E."/>
            <person name="Muller O."/>
            <person name="Perlin M.H."/>
            <person name="Wosten H.A."/>
            <person name="de Vries R."/>
            <person name="Ruiz-Herrera J."/>
            <person name="Reynaga-Pena C.G."/>
            <person name="Snetselaar K."/>
            <person name="McCann M."/>
            <person name="Perez-Martin J."/>
            <person name="Feldbrugge M."/>
            <person name="Basse C.W."/>
            <person name="Steinberg G."/>
            <person name="Ibeas J.I."/>
            <person name="Holloman W."/>
            <person name="Guzman P."/>
            <person name="Farman M."/>
            <person name="Stajich J.E."/>
            <person name="Sentandreu R."/>
            <person name="Gonzalez-Prieto J.M."/>
            <person name="Kennell J.C."/>
            <person name="Molina L."/>
            <person name="Schirawski J."/>
            <person name="Mendoza-Mendoza A."/>
            <person name="Greilinger D."/>
            <person name="Munch K."/>
            <person name="Rossel N."/>
            <person name="Scherer M."/>
            <person name="Vranes M."/>
            <person name="Ladendorf O."/>
            <person name="Vincon V."/>
            <person name="Fuchs U."/>
            <person name="Sandrock B."/>
            <person name="Meng S."/>
            <person name="Ho E.C."/>
            <person name="Cahill M.J."/>
            <person name="Boyce K.J."/>
            <person name="Klose J."/>
            <person name="Klosterman S.J."/>
            <person name="Deelstra H.J."/>
            <person name="Ortiz-Castellanos L."/>
            <person name="Li W."/>
            <person name="Sanchez-Alonso P."/>
            <person name="Schreier P.H."/>
            <person name="Hauser-Hahn I."/>
            <person name="Vaupel M."/>
            <person name="Koopmann E."/>
            <person name="Friedrich G."/>
            <person name="Voss H."/>
            <person name="Schluter T."/>
            <person name="Margolis J."/>
            <person name="Platt D."/>
            <person name="Swimmer C."/>
            <person name="Gnirke A."/>
            <person name="Chen F."/>
            <person name="Vysotskaia V."/>
            <person name="Mannhaupt G."/>
            <person name="Guldener U."/>
            <person name="Munsterkotter M."/>
            <person name="Haase D."/>
            <person name="Oesterheld M."/>
            <person name="Mewes H.W."/>
            <person name="Mauceli E.W."/>
            <person name="DeCaprio D."/>
            <person name="Wade C.M."/>
            <person name="Butler J."/>
            <person name="Young S."/>
            <person name="Jaffe D.B."/>
            <person name="Calvo S."/>
            <person name="Nusbaum C."/>
            <person name="Galagan J."/>
            <person name="Birren B.W."/>
        </authorList>
    </citation>
    <scope>NUCLEOTIDE SEQUENCE [LARGE SCALE GENOMIC DNA]</scope>
    <source>
        <strain evidence="3">DSM 14603 / FGSC 9021 / UM521</strain>
    </source>
</reference>
<accession>A0A0D1CFL4</accession>
<sequence>MMLPSFSPPGFGRRRRATSESTNDSSHSSRSRKPSRVISQMDDWSDGFTGLVDLDRRMRKLAMSDQDVSSFGLSDGLCNNEAYSLTTLSLTERVQSRRHSTSESRPNSSPRSSLAIGQSNPSIGPSYSSTMATSRFSQDSRRASLSLLSKRRSIAGNTIDSFESVHSALRLAPLPTSASVLSNSRLTNASAFFKSTRSTSTLSASSWTGEEDELSHPALVGSMASRQQQEALSPGTAAAATWMDPSAPSYFAACIGGSRGDYKHKSRSLYKKLARAPLPRLVSGEVVSSPVAESAEPRRADALYGMQMGELDTWQSINSHLTPDRTSDDVRHAGMRSSAASHTVTHTLRRSAQSLALNLRFKLIRARRSALSTRSSDVRSHST</sequence>
<proteinExistence type="predicted"/>
<feature type="region of interest" description="Disordered" evidence="1">
    <location>
        <begin position="1"/>
        <end position="40"/>
    </location>
</feature>
<dbReference type="GeneID" id="23561595"/>
<evidence type="ECO:0000313" key="3">
    <source>
        <dbReference type="Proteomes" id="UP000000561"/>
    </source>
</evidence>
<name>A0A0D1CFL4_MYCMD</name>
<dbReference type="OMA" id="CNNEAYS"/>
<protein>
    <submittedName>
        <fullName evidence="2">Uncharacterized protein</fullName>
    </submittedName>
</protein>
<dbReference type="VEuPathDB" id="FungiDB:UMAG_00230"/>
<dbReference type="InParanoid" id="A0A0D1CFL4"/>
<dbReference type="KEGG" id="uma:UMAG_00230"/>